<dbReference type="PATRIC" id="fig|322095.3.peg.1238"/>
<feature type="compositionally biased region" description="Basic and acidic residues" evidence="1">
    <location>
        <begin position="197"/>
        <end position="214"/>
    </location>
</feature>
<reference evidence="4" key="1">
    <citation type="submission" date="2016-01" db="EMBL/GenBank/DDBJ databases">
        <authorList>
            <person name="Mitreva M."/>
            <person name="Pepin K.H."/>
            <person name="Mihindukulasuriya K.A."/>
            <person name="Fulton R."/>
            <person name="Fronick C."/>
            <person name="O'Laughlin M."/>
            <person name="Miner T."/>
            <person name="Herter B."/>
            <person name="Rosa B.A."/>
            <person name="Cordes M."/>
            <person name="Tomlinson C."/>
            <person name="Wollam A."/>
            <person name="Palsikar V.B."/>
            <person name="Mardis E.R."/>
            <person name="Wilson R.K."/>
        </authorList>
    </citation>
    <scope>NUCLEOTIDE SEQUENCE [LARGE SCALE GENOMIC DNA]</scope>
    <source>
        <strain evidence="4">KA00683</strain>
    </source>
</reference>
<gene>
    <name evidence="3" type="ORF">HMPREF3185_01253</name>
</gene>
<dbReference type="STRING" id="322095.HMPREF3185_01253"/>
<comment type="caution">
    <text evidence="3">The sequence shown here is derived from an EMBL/GenBank/DDBJ whole genome shotgun (WGS) entry which is preliminary data.</text>
</comment>
<keyword evidence="4" id="KW-1185">Reference proteome</keyword>
<feature type="region of interest" description="Disordered" evidence="1">
    <location>
        <begin position="26"/>
        <end position="51"/>
    </location>
</feature>
<evidence type="ECO:0000313" key="4">
    <source>
        <dbReference type="Proteomes" id="UP000070224"/>
    </source>
</evidence>
<evidence type="ECO:0000256" key="1">
    <source>
        <dbReference type="SAM" id="MobiDB-lite"/>
    </source>
</evidence>
<accession>A0A134B7A7</accession>
<protein>
    <recommendedName>
        <fullName evidence="5">Lipoprotein</fullName>
    </recommendedName>
</protein>
<feature type="region of interest" description="Disordered" evidence="1">
    <location>
        <begin position="197"/>
        <end position="217"/>
    </location>
</feature>
<evidence type="ECO:0008006" key="5">
    <source>
        <dbReference type="Google" id="ProtNLM"/>
    </source>
</evidence>
<dbReference type="Proteomes" id="UP000070224">
    <property type="component" value="Unassembled WGS sequence"/>
</dbReference>
<dbReference type="PROSITE" id="PS51257">
    <property type="entry name" value="PROKAR_LIPOPROTEIN"/>
    <property type="match status" value="1"/>
</dbReference>
<proteinExistence type="predicted"/>
<dbReference type="OrthoDB" id="1014446at2"/>
<organism evidence="3 4">
    <name type="scientific">Porphyromonas somerae</name>
    <dbReference type="NCBI Taxonomy" id="322095"/>
    <lineage>
        <taxon>Bacteria</taxon>
        <taxon>Pseudomonadati</taxon>
        <taxon>Bacteroidota</taxon>
        <taxon>Bacteroidia</taxon>
        <taxon>Bacteroidales</taxon>
        <taxon>Porphyromonadaceae</taxon>
        <taxon>Porphyromonas</taxon>
    </lineage>
</organism>
<feature type="signal peptide" evidence="2">
    <location>
        <begin position="1"/>
        <end position="22"/>
    </location>
</feature>
<evidence type="ECO:0000313" key="3">
    <source>
        <dbReference type="EMBL" id="KXB75813.1"/>
    </source>
</evidence>
<dbReference type="EMBL" id="LSDK01000084">
    <property type="protein sequence ID" value="KXB75813.1"/>
    <property type="molecule type" value="Genomic_DNA"/>
</dbReference>
<dbReference type="RefSeq" id="WP_060935522.1">
    <property type="nucleotide sequence ID" value="NZ_KQ960447.1"/>
</dbReference>
<evidence type="ECO:0000256" key="2">
    <source>
        <dbReference type="SAM" id="SignalP"/>
    </source>
</evidence>
<keyword evidence="2" id="KW-0732">Signal</keyword>
<feature type="chain" id="PRO_5007462181" description="Lipoprotein" evidence="2">
    <location>
        <begin position="23"/>
        <end position="349"/>
    </location>
</feature>
<sequence length="349" mass="39393">MKNISSTARALALLFVGASLFASCAKKSDEPKPTPPDKKEDVKPTPKPKEGELPEITKVVLRFGESHLHSKKGIHYIPNNAKLNFSLLSQEQIMTFVKQGDSWQLEKGSPERFIGTEMMQYDGVTSAAPDYALWVRYYDASGKLVNGAYADPKVRSQYQLFIYPSDVKAFDGDEPIDFTLDKTPELMHYEYCDSDPWDKSVQKSRKQDPEDKQAKFLPDTEPIGMKGYLQFKKISKFNLHFVFYHAPKGKLVDDQPAPFYAPNKNFTSEGGKKLFEASIPFFVCGTREFTDELKSASDKPLPLDQLRSEYLKMANHLMEALGTKEWLKVAADFISLYNGTGAESGGEEY</sequence>
<name>A0A134B7A7_9PORP</name>
<dbReference type="AlphaFoldDB" id="A0A134B7A7"/>